<evidence type="ECO:0000256" key="7">
    <source>
        <dbReference type="PROSITE-ProRule" id="PRU01091"/>
    </source>
</evidence>
<dbReference type="GO" id="GO:0000156">
    <property type="term" value="F:phosphorelay response regulator activity"/>
    <property type="evidence" value="ECO:0007669"/>
    <property type="project" value="TreeGrafter"/>
</dbReference>
<dbReference type="InterPro" id="IPR039420">
    <property type="entry name" value="WalR-like"/>
</dbReference>
<dbReference type="InterPro" id="IPR036388">
    <property type="entry name" value="WH-like_DNA-bd_sf"/>
</dbReference>
<evidence type="ECO:0000259" key="8">
    <source>
        <dbReference type="PROSITE" id="PS50110"/>
    </source>
</evidence>
<evidence type="ECO:0000256" key="5">
    <source>
        <dbReference type="ARBA" id="ARBA00023163"/>
    </source>
</evidence>
<dbReference type="PROSITE" id="PS51755">
    <property type="entry name" value="OMPR_PHOB"/>
    <property type="match status" value="1"/>
</dbReference>
<evidence type="ECO:0000313" key="10">
    <source>
        <dbReference type="EMBL" id="RED83291.1"/>
    </source>
</evidence>
<keyword evidence="4 7" id="KW-0238">DNA-binding</keyword>
<keyword evidence="3" id="KW-0805">Transcription regulation</keyword>
<dbReference type="SMART" id="SM00448">
    <property type="entry name" value="REC"/>
    <property type="match status" value="1"/>
</dbReference>
<dbReference type="InterPro" id="IPR001867">
    <property type="entry name" value="OmpR/PhoB-type_DNA-bd"/>
</dbReference>
<feature type="domain" description="OmpR/PhoB-type" evidence="9">
    <location>
        <begin position="125"/>
        <end position="224"/>
    </location>
</feature>
<protein>
    <submittedName>
        <fullName evidence="10">DNA-binding response OmpR family regulator</fullName>
    </submittedName>
</protein>
<dbReference type="Pfam" id="PF00486">
    <property type="entry name" value="Trans_reg_C"/>
    <property type="match status" value="1"/>
</dbReference>
<dbReference type="GO" id="GO:0006355">
    <property type="term" value="P:regulation of DNA-templated transcription"/>
    <property type="evidence" value="ECO:0007669"/>
    <property type="project" value="InterPro"/>
</dbReference>
<keyword evidence="1 6" id="KW-0597">Phosphoprotein</keyword>
<organism evidence="10 11">
    <name type="scientific">Cohnella phaseoli</name>
    <dbReference type="NCBI Taxonomy" id="456490"/>
    <lineage>
        <taxon>Bacteria</taxon>
        <taxon>Bacillati</taxon>
        <taxon>Bacillota</taxon>
        <taxon>Bacilli</taxon>
        <taxon>Bacillales</taxon>
        <taxon>Paenibacillaceae</taxon>
        <taxon>Cohnella</taxon>
    </lineage>
</organism>
<dbReference type="PANTHER" id="PTHR48111:SF1">
    <property type="entry name" value="TWO-COMPONENT RESPONSE REGULATOR ORR33"/>
    <property type="match status" value="1"/>
</dbReference>
<dbReference type="FunFam" id="3.40.50.2300:FF:000001">
    <property type="entry name" value="DNA-binding response regulator PhoB"/>
    <property type="match status" value="1"/>
</dbReference>
<evidence type="ECO:0000259" key="9">
    <source>
        <dbReference type="PROSITE" id="PS51755"/>
    </source>
</evidence>
<gene>
    <name evidence="10" type="ORF">DFP98_108134</name>
</gene>
<dbReference type="Proteomes" id="UP000256977">
    <property type="component" value="Unassembled WGS sequence"/>
</dbReference>
<comment type="caution">
    <text evidence="10">The sequence shown here is derived from an EMBL/GenBank/DDBJ whole genome shotgun (WGS) entry which is preliminary data.</text>
</comment>
<dbReference type="Gene3D" id="3.40.50.2300">
    <property type="match status" value="1"/>
</dbReference>
<keyword evidence="2" id="KW-0902">Two-component regulatory system</keyword>
<dbReference type="RefSeq" id="WP_116060895.1">
    <property type="nucleotide sequence ID" value="NZ_QRDZ01000008.1"/>
</dbReference>
<dbReference type="GO" id="GO:0000976">
    <property type="term" value="F:transcription cis-regulatory region binding"/>
    <property type="evidence" value="ECO:0007669"/>
    <property type="project" value="TreeGrafter"/>
</dbReference>
<dbReference type="Pfam" id="PF00072">
    <property type="entry name" value="Response_reg"/>
    <property type="match status" value="1"/>
</dbReference>
<dbReference type="AlphaFoldDB" id="A0A3D9K9U2"/>
<keyword evidence="11" id="KW-1185">Reference proteome</keyword>
<accession>A0A3D9K9U2</accession>
<evidence type="ECO:0000256" key="6">
    <source>
        <dbReference type="PROSITE-ProRule" id="PRU00169"/>
    </source>
</evidence>
<reference evidence="10 11" key="1">
    <citation type="submission" date="2018-07" db="EMBL/GenBank/DDBJ databases">
        <title>Genomic Encyclopedia of Type Strains, Phase III (KMG-III): the genomes of soil and plant-associated and newly described type strains.</title>
        <authorList>
            <person name="Whitman W."/>
        </authorList>
    </citation>
    <scope>NUCLEOTIDE SEQUENCE [LARGE SCALE GENOMIC DNA]</scope>
    <source>
        <strain evidence="10 11">CECT 7287</strain>
    </source>
</reference>
<evidence type="ECO:0000256" key="1">
    <source>
        <dbReference type="ARBA" id="ARBA00022553"/>
    </source>
</evidence>
<proteinExistence type="predicted"/>
<keyword evidence="5" id="KW-0804">Transcription</keyword>
<dbReference type="SUPFAM" id="SSF52172">
    <property type="entry name" value="CheY-like"/>
    <property type="match status" value="1"/>
</dbReference>
<dbReference type="SMART" id="SM00862">
    <property type="entry name" value="Trans_reg_C"/>
    <property type="match status" value="1"/>
</dbReference>
<evidence type="ECO:0000256" key="4">
    <source>
        <dbReference type="ARBA" id="ARBA00023125"/>
    </source>
</evidence>
<dbReference type="CDD" id="cd00383">
    <property type="entry name" value="trans_reg_C"/>
    <property type="match status" value="1"/>
</dbReference>
<sequence>MSKILIVEDDRIISRVLKAYLVKAGYEVEQVYDGGAAIRVFEQWKPSLVLLDVLLPNRDGWMILRTIRQSSACPIIMLTALDNVEQRLKGLREGADDYLCKPFVGEEVVARVQAVLRRQSHVVTEDAAIFGQLKINYASRKVSVKGRAVALTPRDLDLLIFFSQHPNQSISREQLIDSVWGIDYEGSDRAVDLSVKRVRHLLSDWSEEEGEIATIRGLGYQFRVK</sequence>
<evidence type="ECO:0000313" key="11">
    <source>
        <dbReference type="Proteomes" id="UP000256977"/>
    </source>
</evidence>
<feature type="DNA-binding region" description="OmpR/PhoB-type" evidence="7">
    <location>
        <begin position="125"/>
        <end position="224"/>
    </location>
</feature>
<dbReference type="PANTHER" id="PTHR48111">
    <property type="entry name" value="REGULATOR OF RPOS"/>
    <property type="match status" value="1"/>
</dbReference>
<dbReference type="OrthoDB" id="9790442at2"/>
<evidence type="ECO:0000256" key="3">
    <source>
        <dbReference type="ARBA" id="ARBA00023015"/>
    </source>
</evidence>
<dbReference type="Gene3D" id="6.10.250.690">
    <property type="match status" value="1"/>
</dbReference>
<dbReference type="PROSITE" id="PS50110">
    <property type="entry name" value="RESPONSE_REGULATORY"/>
    <property type="match status" value="1"/>
</dbReference>
<evidence type="ECO:0000256" key="2">
    <source>
        <dbReference type="ARBA" id="ARBA00023012"/>
    </source>
</evidence>
<feature type="modified residue" description="4-aspartylphosphate" evidence="6">
    <location>
        <position position="52"/>
    </location>
</feature>
<dbReference type="Gene3D" id="1.10.10.10">
    <property type="entry name" value="Winged helix-like DNA-binding domain superfamily/Winged helix DNA-binding domain"/>
    <property type="match status" value="1"/>
</dbReference>
<feature type="domain" description="Response regulatory" evidence="8">
    <location>
        <begin position="3"/>
        <end position="116"/>
    </location>
</feature>
<dbReference type="InterPro" id="IPR001789">
    <property type="entry name" value="Sig_transdc_resp-reg_receiver"/>
</dbReference>
<dbReference type="GO" id="GO:0032993">
    <property type="term" value="C:protein-DNA complex"/>
    <property type="evidence" value="ECO:0007669"/>
    <property type="project" value="TreeGrafter"/>
</dbReference>
<dbReference type="InterPro" id="IPR011006">
    <property type="entry name" value="CheY-like_superfamily"/>
</dbReference>
<dbReference type="EMBL" id="QRDZ01000008">
    <property type="protein sequence ID" value="RED83291.1"/>
    <property type="molecule type" value="Genomic_DNA"/>
</dbReference>
<dbReference type="GO" id="GO:0005829">
    <property type="term" value="C:cytosol"/>
    <property type="evidence" value="ECO:0007669"/>
    <property type="project" value="TreeGrafter"/>
</dbReference>
<name>A0A3D9K9U2_9BACL</name>